<evidence type="ECO:0000259" key="8">
    <source>
        <dbReference type="Pfam" id="PF01895"/>
    </source>
</evidence>
<dbReference type="PANTHER" id="PTHR42930:SF3">
    <property type="entry name" value="PHOSPHATE-SPECIFIC TRANSPORT SYSTEM ACCESSORY PROTEIN PHOU"/>
    <property type="match status" value="1"/>
</dbReference>
<dbReference type="GO" id="GO:0030643">
    <property type="term" value="P:intracellular phosphate ion homeostasis"/>
    <property type="evidence" value="ECO:0007669"/>
    <property type="project" value="InterPro"/>
</dbReference>
<dbReference type="GO" id="GO:0045936">
    <property type="term" value="P:negative regulation of phosphate metabolic process"/>
    <property type="evidence" value="ECO:0007669"/>
    <property type="project" value="InterPro"/>
</dbReference>
<dbReference type="Gene3D" id="1.20.58.220">
    <property type="entry name" value="Phosphate transport system protein phou homolog 2, domain 2"/>
    <property type="match status" value="1"/>
</dbReference>
<keyword evidence="4 7" id="KW-0813">Transport</keyword>
<evidence type="ECO:0000256" key="6">
    <source>
        <dbReference type="ARBA" id="ARBA00022592"/>
    </source>
</evidence>
<evidence type="ECO:0000313" key="10">
    <source>
        <dbReference type="EMBL" id="OTW31797.1"/>
    </source>
</evidence>
<dbReference type="EMBL" id="WMFL01000088">
    <property type="protein sequence ID" value="NJI03634.1"/>
    <property type="molecule type" value="Genomic_DNA"/>
</dbReference>
<dbReference type="PIRSF" id="PIRSF003107">
    <property type="entry name" value="PhoU"/>
    <property type="match status" value="1"/>
</dbReference>
<feature type="domain" description="PhoU" evidence="8">
    <location>
        <begin position="20"/>
        <end position="105"/>
    </location>
</feature>
<evidence type="ECO:0000256" key="1">
    <source>
        <dbReference type="ARBA" id="ARBA00004496"/>
    </source>
</evidence>
<dbReference type="GeneID" id="57691655"/>
<comment type="similarity">
    <text evidence="2 7">Belongs to the PhoU family.</text>
</comment>
<keyword evidence="11" id="KW-1185">Reference proteome</keyword>
<evidence type="ECO:0000256" key="7">
    <source>
        <dbReference type="PIRNR" id="PIRNR003107"/>
    </source>
</evidence>
<dbReference type="SUPFAM" id="SSF109755">
    <property type="entry name" value="PhoU-like"/>
    <property type="match status" value="1"/>
</dbReference>
<evidence type="ECO:0000313" key="9">
    <source>
        <dbReference type="EMBL" id="NJI03634.1"/>
    </source>
</evidence>
<dbReference type="GO" id="GO:0006817">
    <property type="term" value="P:phosphate ion transport"/>
    <property type="evidence" value="ECO:0007669"/>
    <property type="project" value="UniProtKB-KW"/>
</dbReference>
<dbReference type="EMBL" id="NEFX01000004">
    <property type="protein sequence ID" value="OTW31797.1"/>
    <property type="molecule type" value="Genomic_DNA"/>
</dbReference>
<feature type="domain" description="PhoU" evidence="8">
    <location>
        <begin position="122"/>
        <end position="201"/>
    </location>
</feature>
<comment type="subcellular location">
    <subcellularLocation>
        <location evidence="1 7">Cytoplasm</location>
    </subcellularLocation>
</comment>
<evidence type="ECO:0000313" key="12">
    <source>
        <dbReference type="Proteomes" id="UP000646308"/>
    </source>
</evidence>
<proteinExistence type="inferred from homology"/>
<comment type="subunit">
    <text evidence="3 7">Homodimer.</text>
</comment>
<dbReference type="InterPro" id="IPR026022">
    <property type="entry name" value="PhoU_dom"/>
</dbReference>
<comment type="function">
    <text evidence="7">Plays a role in the regulation of phosphate uptake.</text>
</comment>
<dbReference type="KEGG" id="sagq:EP23_03595"/>
<reference evidence="9" key="2">
    <citation type="submission" date="2019-11" db="EMBL/GenBank/DDBJ databases">
        <title>Whole genome comparisons of Staphylococcus agnetis isolates from cattle and chickens.</title>
        <authorList>
            <person name="Rhoads D."/>
            <person name="Shwani A."/>
            <person name="Adkins P."/>
            <person name="Calcutt M."/>
            <person name="Middleton J."/>
        </authorList>
    </citation>
    <scope>NUCLEOTIDE SEQUENCE</scope>
    <source>
        <strain evidence="9">1387</strain>
    </source>
</reference>
<evidence type="ECO:0000256" key="5">
    <source>
        <dbReference type="ARBA" id="ARBA00022490"/>
    </source>
</evidence>
<comment type="caution">
    <text evidence="9">The sequence shown here is derived from an EMBL/GenBank/DDBJ whole genome shotgun (WGS) entry which is preliminary data.</text>
</comment>
<accession>A0A242VHG7</accession>
<sequence length="216" mass="25383">MMVIRKRYEGQLNELFKDIRTLGLQTYSMIDQSIRVLTDSQITHAREIINKDKKINRLEFDINEKVVMLITKQQPMAKDLRLMMSTLKIASEFERMADNAANIAKIRTRAKFTDKYLVMRLETMGRLALLMLKDLNDAAKNDDLELVKEIIDRDHDIDDLYKQIVNSTYLIDNDPFVSGQAHLVARYLERIGDHIVNISEHIYYFITGERYESYDN</sequence>
<protein>
    <recommendedName>
        <fullName evidence="7">Phosphate-specific transport system accessory protein PhoU</fullName>
    </recommendedName>
</protein>
<evidence type="ECO:0000256" key="3">
    <source>
        <dbReference type="ARBA" id="ARBA00011738"/>
    </source>
</evidence>
<evidence type="ECO:0000313" key="11">
    <source>
        <dbReference type="Proteomes" id="UP000195208"/>
    </source>
</evidence>
<dbReference type="FunFam" id="1.20.58.220:FF:000004">
    <property type="entry name" value="Phosphate-specific transport system accessory protein PhoU"/>
    <property type="match status" value="1"/>
</dbReference>
<dbReference type="OrthoDB" id="9814256at2"/>
<dbReference type="AlphaFoldDB" id="A0A242VHG7"/>
<keyword evidence="6 7" id="KW-0592">Phosphate transport</keyword>
<dbReference type="Proteomes" id="UP000646308">
    <property type="component" value="Unassembled WGS sequence"/>
</dbReference>
<gene>
    <name evidence="9" type="primary">phoU</name>
    <name evidence="10" type="ORF">B9M88_02995</name>
    <name evidence="9" type="ORF">GLV84_12410</name>
</gene>
<name>A0A242VHG7_9STAP</name>
<dbReference type="InterPro" id="IPR038078">
    <property type="entry name" value="PhoU-like_sf"/>
</dbReference>
<evidence type="ECO:0000256" key="4">
    <source>
        <dbReference type="ARBA" id="ARBA00022448"/>
    </source>
</evidence>
<dbReference type="NCBIfam" id="TIGR02135">
    <property type="entry name" value="phoU_full"/>
    <property type="match status" value="1"/>
</dbReference>
<dbReference type="PANTHER" id="PTHR42930">
    <property type="entry name" value="PHOSPHATE-SPECIFIC TRANSPORT SYSTEM ACCESSORY PROTEIN PHOU"/>
    <property type="match status" value="1"/>
</dbReference>
<keyword evidence="5 7" id="KW-0963">Cytoplasm</keyword>
<dbReference type="GO" id="GO:0005737">
    <property type="term" value="C:cytoplasm"/>
    <property type="evidence" value="ECO:0007669"/>
    <property type="project" value="UniProtKB-SubCell"/>
</dbReference>
<organism evidence="9 12">
    <name type="scientific">Staphylococcus agnetis</name>
    <dbReference type="NCBI Taxonomy" id="985762"/>
    <lineage>
        <taxon>Bacteria</taxon>
        <taxon>Bacillati</taxon>
        <taxon>Bacillota</taxon>
        <taxon>Bacilli</taxon>
        <taxon>Bacillales</taxon>
        <taxon>Staphylococcaceae</taxon>
        <taxon>Staphylococcus</taxon>
    </lineage>
</organism>
<dbReference type="RefSeq" id="WP_060552482.1">
    <property type="nucleotide sequence ID" value="NZ_CP009623.1"/>
</dbReference>
<dbReference type="InterPro" id="IPR028366">
    <property type="entry name" value="PhoU"/>
</dbReference>
<reference evidence="10 11" key="1">
    <citation type="submission" date="2017-04" db="EMBL/GenBank/DDBJ databases">
        <title>Staphylococcus agnetis, a potential pathogen in the broiler production.</title>
        <authorList>
            <person name="Poulsen L."/>
        </authorList>
    </citation>
    <scope>NUCLEOTIDE SEQUENCE [LARGE SCALE GENOMIC DNA]</scope>
    <source>
        <strain evidence="10 11">723_310714_2_2_spleen</strain>
    </source>
</reference>
<dbReference type="Pfam" id="PF01895">
    <property type="entry name" value="PhoU"/>
    <property type="match status" value="2"/>
</dbReference>
<evidence type="ECO:0000256" key="2">
    <source>
        <dbReference type="ARBA" id="ARBA00008107"/>
    </source>
</evidence>
<dbReference type="Proteomes" id="UP000195208">
    <property type="component" value="Unassembled WGS sequence"/>
</dbReference>